<dbReference type="InterPro" id="IPR036291">
    <property type="entry name" value="NAD(P)-bd_dom_sf"/>
</dbReference>
<dbReference type="Gene3D" id="3.40.50.720">
    <property type="entry name" value="NAD(P)-binding Rossmann-like Domain"/>
    <property type="match status" value="1"/>
</dbReference>
<gene>
    <name evidence="3" type="ORF">K8V11_11250</name>
</gene>
<dbReference type="InterPro" id="IPR002347">
    <property type="entry name" value="SDR_fam"/>
</dbReference>
<comment type="similarity">
    <text evidence="1">Belongs to the short-chain dehydrogenases/reductases (SDR) family.</text>
</comment>
<reference evidence="3" key="1">
    <citation type="journal article" date="2021" name="PeerJ">
        <title>Extensive microbial diversity within the chicken gut microbiome revealed by metagenomics and culture.</title>
        <authorList>
            <person name="Gilroy R."/>
            <person name="Ravi A."/>
            <person name="Getino M."/>
            <person name="Pursley I."/>
            <person name="Horton D.L."/>
            <person name="Alikhan N.F."/>
            <person name="Baker D."/>
            <person name="Gharbi K."/>
            <person name="Hall N."/>
            <person name="Watson M."/>
            <person name="Adriaenssens E.M."/>
            <person name="Foster-Nyarko E."/>
            <person name="Jarju S."/>
            <person name="Secka A."/>
            <person name="Antonio M."/>
            <person name="Oren A."/>
            <person name="Chaudhuri R.R."/>
            <person name="La Ragione R."/>
            <person name="Hildebrand F."/>
            <person name="Pallen M.J."/>
        </authorList>
    </citation>
    <scope>NUCLEOTIDE SEQUENCE</scope>
    <source>
        <strain evidence="3">ChiGjej1B1-18357</strain>
    </source>
</reference>
<proteinExistence type="inferred from homology"/>
<dbReference type="InterPro" id="IPR020904">
    <property type="entry name" value="Sc_DH/Rdtase_CS"/>
</dbReference>
<evidence type="ECO:0000256" key="1">
    <source>
        <dbReference type="ARBA" id="ARBA00006484"/>
    </source>
</evidence>
<evidence type="ECO:0000313" key="4">
    <source>
        <dbReference type="Proteomes" id="UP000776650"/>
    </source>
</evidence>
<protein>
    <submittedName>
        <fullName evidence="3">SDR family oxidoreductase</fullName>
    </submittedName>
</protein>
<dbReference type="Pfam" id="PF13561">
    <property type="entry name" value="adh_short_C2"/>
    <property type="match status" value="1"/>
</dbReference>
<evidence type="ECO:0000256" key="2">
    <source>
        <dbReference type="ARBA" id="ARBA00023002"/>
    </source>
</evidence>
<reference evidence="3" key="2">
    <citation type="submission" date="2021-09" db="EMBL/GenBank/DDBJ databases">
        <authorList>
            <person name="Gilroy R."/>
        </authorList>
    </citation>
    <scope>NUCLEOTIDE SEQUENCE</scope>
    <source>
        <strain evidence="3">ChiGjej1B1-18357</strain>
    </source>
</reference>
<dbReference type="AlphaFoldDB" id="A0A921F6J7"/>
<dbReference type="GO" id="GO:0016614">
    <property type="term" value="F:oxidoreductase activity, acting on CH-OH group of donors"/>
    <property type="evidence" value="ECO:0007669"/>
    <property type="project" value="UniProtKB-ARBA"/>
</dbReference>
<organism evidence="3 4">
    <name type="scientific">Dietzia timorensis</name>
    <dbReference type="NCBI Taxonomy" id="499555"/>
    <lineage>
        <taxon>Bacteria</taxon>
        <taxon>Bacillati</taxon>
        <taxon>Actinomycetota</taxon>
        <taxon>Actinomycetes</taxon>
        <taxon>Mycobacteriales</taxon>
        <taxon>Dietziaceae</taxon>
        <taxon>Dietzia</taxon>
    </lineage>
</organism>
<dbReference type="PRINTS" id="PR00081">
    <property type="entry name" value="GDHRDH"/>
</dbReference>
<evidence type="ECO:0000313" key="3">
    <source>
        <dbReference type="EMBL" id="HJE91569.1"/>
    </source>
</evidence>
<dbReference type="Proteomes" id="UP000776650">
    <property type="component" value="Unassembled WGS sequence"/>
</dbReference>
<name>A0A921F6J7_9ACTN</name>
<dbReference type="CDD" id="cd05233">
    <property type="entry name" value="SDR_c"/>
    <property type="match status" value="1"/>
</dbReference>
<dbReference type="PROSITE" id="PS00061">
    <property type="entry name" value="ADH_SHORT"/>
    <property type="match status" value="1"/>
</dbReference>
<dbReference type="PANTHER" id="PTHR48107:SF7">
    <property type="entry name" value="RE15974P"/>
    <property type="match status" value="1"/>
</dbReference>
<dbReference type="PANTHER" id="PTHR48107">
    <property type="entry name" value="NADPH-DEPENDENT ALDEHYDE REDUCTASE-LIKE PROTEIN, CHLOROPLASTIC-RELATED"/>
    <property type="match status" value="1"/>
</dbReference>
<comment type="caution">
    <text evidence="3">The sequence shown here is derived from an EMBL/GenBank/DDBJ whole genome shotgun (WGS) entry which is preliminary data.</text>
</comment>
<keyword evidence="2" id="KW-0560">Oxidoreductase</keyword>
<dbReference type="RefSeq" id="WP_303914128.1">
    <property type="nucleotide sequence ID" value="NZ_DYXM01000219.1"/>
</dbReference>
<dbReference type="SUPFAM" id="SSF51735">
    <property type="entry name" value="NAD(P)-binding Rossmann-fold domains"/>
    <property type="match status" value="1"/>
</dbReference>
<sequence length="271" mass="28878">MTTDVPSPLARDRFPLRGHTVVVTGVSRREGIGFATACRLAAYGADVFCQHYSPHDAEQPWGADDVDAVLDGVREHCAEGARIVGMHADFTDPDVPSQMIEAAAEEFGRLSGLVCNHAQSGSDGTLAEMSADWLDSHWAVNTRASLLLAKAFAARHRVHDPASIVFMTSGQTQGPMPGEVAYAASKAAIAGVTLTISQELAAQGIRVNTVNPGPVDTGYMTPEILEATRGMFPFGRFGQPDDAARLIAWLLTAEAEWITGQVLNSEGGFTR</sequence>
<accession>A0A921F6J7</accession>
<dbReference type="EMBL" id="DYXM01000219">
    <property type="protein sequence ID" value="HJE91569.1"/>
    <property type="molecule type" value="Genomic_DNA"/>
</dbReference>
<dbReference type="NCBIfam" id="NF009389">
    <property type="entry name" value="PRK12748.1"/>
    <property type="match status" value="1"/>
</dbReference>